<dbReference type="Proteomes" id="UP000256977">
    <property type="component" value="Unassembled WGS sequence"/>
</dbReference>
<dbReference type="OrthoDB" id="287565at2"/>
<dbReference type="Pfam" id="PF08327">
    <property type="entry name" value="AHSA1"/>
    <property type="match status" value="1"/>
</dbReference>
<evidence type="ECO:0000256" key="1">
    <source>
        <dbReference type="ARBA" id="ARBA00006817"/>
    </source>
</evidence>
<proteinExistence type="inferred from homology"/>
<reference evidence="3 4" key="1">
    <citation type="submission" date="2018-07" db="EMBL/GenBank/DDBJ databases">
        <title>Genomic Encyclopedia of Type Strains, Phase III (KMG-III): the genomes of soil and plant-associated and newly described type strains.</title>
        <authorList>
            <person name="Whitman W."/>
        </authorList>
    </citation>
    <scope>NUCLEOTIDE SEQUENCE [LARGE SCALE GENOMIC DNA]</scope>
    <source>
        <strain evidence="3 4">CECT 7287</strain>
    </source>
</reference>
<gene>
    <name evidence="3" type="ORF">DFP98_11783</name>
</gene>
<name>A0A3D9JLX7_9BACL</name>
<dbReference type="SUPFAM" id="SSF55961">
    <property type="entry name" value="Bet v1-like"/>
    <property type="match status" value="1"/>
</dbReference>
<feature type="domain" description="Activator of Hsp90 ATPase homologue 1/2-like C-terminal" evidence="2">
    <location>
        <begin position="14"/>
        <end position="132"/>
    </location>
</feature>
<dbReference type="RefSeq" id="WP_116062533.1">
    <property type="nucleotide sequence ID" value="NZ_QRDZ01000017.1"/>
</dbReference>
<dbReference type="InterPro" id="IPR013538">
    <property type="entry name" value="ASHA1/2-like_C"/>
</dbReference>
<sequence length="157" mass="18076">MNQSYSTFFTVDQSPEKVFAAINNVRGWWSEEIEGTTDELGEFKYHYQDIHRCTIQITDLVPGNKVVWHVTDNYFNFVKDKNEWTDTDLVFEIAKKDGKTEVRFTHLGLVPTYECYAVCTDSWGIYINGSLRDLIAKGKGQPNQSEQIANKHGIKNS</sequence>
<evidence type="ECO:0000313" key="3">
    <source>
        <dbReference type="EMBL" id="RED75111.1"/>
    </source>
</evidence>
<dbReference type="Gene3D" id="3.30.530.20">
    <property type="match status" value="1"/>
</dbReference>
<comment type="caution">
    <text evidence="3">The sequence shown here is derived from an EMBL/GenBank/DDBJ whole genome shotgun (WGS) entry which is preliminary data.</text>
</comment>
<keyword evidence="4" id="KW-1185">Reference proteome</keyword>
<accession>A0A3D9JLX7</accession>
<protein>
    <submittedName>
        <fullName evidence="3">Uncharacterized protein YndB with AHSA1/START domain</fullName>
    </submittedName>
</protein>
<dbReference type="InterPro" id="IPR023393">
    <property type="entry name" value="START-like_dom_sf"/>
</dbReference>
<dbReference type="EMBL" id="QRDZ01000017">
    <property type="protein sequence ID" value="RED75111.1"/>
    <property type="molecule type" value="Genomic_DNA"/>
</dbReference>
<evidence type="ECO:0000313" key="4">
    <source>
        <dbReference type="Proteomes" id="UP000256977"/>
    </source>
</evidence>
<dbReference type="AlphaFoldDB" id="A0A3D9JLX7"/>
<comment type="similarity">
    <text evidence="1">Belongs to the AHA1 family.</text>
</comment>
<organism evidence="3 4">
    <name type="scientific">Cohnella phaseoli</name>
    <dbReference type="NCBI Taxonomy" id="456490"/>
    <lineage>
        <taxon>Bacteria</taxon>
        <taxon>Bacillati</taxon>
        <taxon>Bacillota</taxon>
        <taxon>Bacilli</taxon>
        <taxon>Bacillales</taxon>
        <taxon>Paenibacillaceae</taxon>
        <taxon>Cohnella</taxon>
    </lineage>
</organism>
<evidence type="ECO:0000259" key="2">
    <source>
        <dbReference type="Pfam" id="PF08327"/>
    </source>
</evidence>
<dbReference type="CDD" id="cd07814">
    <property type="entry name" value="SRPBCC_CalC_Aha1-like"/>
    <property type="match status" value="1"/>
</dbReference>